<feature type="chain" id="PRO_5039345508" evidence="5">
    <location>
        <begin position="33"/>
        <end position="354"/>
    </location>
</feature>
<accession>A0A0U5BS32</accession>
<sequence>MPAAPRAHSSRTVTARALPALALAAASALVLAGCASGTPADEGDTGSAPAADTAAFPVTIEHAFGETEIAEAPERVVTWGWGATDAAIALGVVPVAMPFQAYGGDENGVLPWIAEALDELGAETPTVLPDTGEDVPFEDIAAADPDVILAHYSGITEEQYETLSAIAPVVAYEDQPWSTPWRDVISITGEALGLTDEATAVLDGIDAELAAAAEANPEFRGVSLATAWDVGGVFYVYADEDPRVEFMLDLGFVNAPAVDELDTDESPFFFTLSYERTSELASDVLVVYGSTPEEAQALLNAPYGQAIPAVADGAVAQLVGTEFIASVSPPTALSLPWGLDEVVAQLAAAVAEIG</sequence>
<evidence type="ECO:0000256" key="4">
    <source>
        <dbReference type="ARBA" id="ARBA00022729"/>
    </source>
</evidence>
<reference evidence="8" key="1">
    <citation type="submission" date="2015-12" db="EMBL/GenBank/DDBJ databases">
        <authorList>
            <person name="Shamseldin A."/>
            <person name="Moawad H."/>
            <person name="Abd El-Rahim W.M."/>
            <person name="Sadowsky M.J."/>
        </authorList>
    </citation>
    <scope>NUCLEOTIDE SEQUENCE [LARGE SCALE GENOMIC DNA]</scope>
    <source>
        <strain evidence="8">JAM AC0309</strain>
    </source>
</reference>
<comment type="subcellular location">
    <subcellularLocation>
        <location evidence="1">Cell envelope</location>
    </subcellularLocation>
</comment>
<evidence type="ECO:0000313" key="7">
    <source>
        <dbReference type="EMBL" id="BAU31149.1"/>
    </source>
</evidence>
<dbReference type="EMBL" id="AP017315">
    <property type="protein sequence ID" value="BAU31149.1"/>
    <property type="molecule type" value="Genomic_DNA"/>
</dbReference>
<keyword evidence="3" id="KW-0813">Transport</keyword>
<evidence type="ECO:0000259" key="6">
    <source>
        <dbReference type="PROSITE" id="PS50983"/>
    </source>
</evidence>
<evidence type="ECO:0000256" key="2">
    <source>
        <dbReference type="ARBA" id="ARBA00008814"/>
    </source>
</evidence>
<dbReference type="Pfam" id="PF01497">
    <property type="entry name" value="Peripla_BP_2"/>
    <property type="match status" value="1"/>
</dbReference>
<dbReference type="AlphaFoldDB" id="A0A0U5BS32"/>
<dbReference type="Proteomes" id="UP000218965">
    <property type="component" value="Chromosome"/>
</dbReference>
<dbReference type="PANTHER" id="PTHR30532">
    <property type="entry name" value="IRON III DICITRATE-BINDING PERIPLASMIC PROTEIN"/>
    <property type="match status" value="1"/>
</dbReference>
<dbReference type="InterPro" id="IPR002491">
    <property type="entry name" value="ABC_transptr_periplasmic_BD"/>
</dbReference>
<proteinExistence type="inferred from homology"/>
<dbReference type="PANTHER" id="PTHR30532:SF24">
    <property type="entry name" value="FERRIC ENTEROBACTIN-BINDING PERIPLASMIC PROTEIN FEPB"/>
    <property type="match status" value="1"/>
</dbReference>
<dbReference type="SUPFAM" id="SSF53807">
    <property type="entry name" value="Helical backbone' metal receptor"/>
    <property type="match status" value="1"/>
</dbReference>
<dbReference type="PROSITE" id="PS51257">
    <property type="entry name" value="PROKAR_LIPOPROTEIN"/>
    <property type="match status" value="1"/>
</dbReference>
<comment type="similarity">
    <text evidence="2">Belongs to the bacterial solute-binding protein 8 family.</text>
</comment>
<organism evidence="7 8">
    <name type="scientific">Microcella alkaliphila</name>
    <dbReference type="NCBI Taxonomy" id="279828"/>
    <lineage>
        <taxon>Bacteria</taxon>
        <taxon>Bacillati</taxon>
        <taxon>Actinomycetota</taxon>
        <taxon>Actinomycetes</taxon>
        <taxon>Micrococcales</taxon>
        <taxon>Microbacteriaceae</taxon>
        <taxon>Microcella</taxon>
    </lineage>
</organism>
<gene>
    <name evidence="7" type="ORF">MalAC0309_0274</name>
</gene>
<feature type="domain" description="Fe/B12 periplasmic-binding" evidence="6">
    <location>
        <begin position="75"/>
        <end position="350"/>
    </location>
</feature>
<name>A0A0U5BS32_9MICO</name>
<feature type="signal peptide" evidence="5">
    <location>
        <begin position="1"/>
        <end position="32"/>
    </location>
</feature>
<reference evidence="7 8" key="2">
    <citation type="submission" date="2016-01" db="EMBL/GenBank/DDBJ databases">
        <title>Microcella alkaliphila JAM AC0309 whole genome shotgun sequence.</title>
        <authorList>
            <person name="Kurata A."/>
            <person name="Hirose Y."/>
            <person name="Kishimoto N."/>
            <person name="Kobayashi T."/>
        </authorList>
    </citation>
    <scope>NUCLEOTIDE SEQUENCE [LARGE SCALE GENOMIC DNA]</scope>
    <source>
        <strain evidence="7 8">JAM AC0309</strain>
    </source>
</reference>
<protein>
    <submittedName>
        <fullName evidence="7">Iron ABC transporter, substrate binding protein</fullName>
    </submittedName>
</protein>
<dbReference type="Gene3D" id="3.40.50.1980">
    <property type="entry name" value="Nitrogenase molybdenum iron protein domain"/>
    <property type="match status" value="2"/>
</dbReference>
<evidence type="ECO:0000256" key="3">
    <source>
        <dbReference type="ARBA" id="ARBA00022448"/>
    </source>
</evidence>
<dbReference type="GO" id="GO:0030288">
    <property type="term" value="C:outer membrane-bounded periplasmic space"/>
    <property type="evidence" value="ECO:0007669"/>
    <property type="project" value="TreeGrafter"/>
</dbReference>
<dbReference type="KEGG" id="malk:MalAC0309_0274"/>
<dbReference type="PROSITE" id="PS50983">
    <property type="entry name" value="FE_B12_PBP"/>
    <property type="match status" value="1"/>
</dbReference>
<dbReference type="OrthoDB" id="1846031at2"/>
<dbReference type="GO" id="GO:1901678">
    <property type="term" value="P:iron coordination entity transport"/>
    <property type="evidence" value="ECO:0007669"/>
    <property type="project" value="UniProtKB-ARBA"/>
</dbReference>
<keyword evidence="4 5" id="KW-0732">Signal</keyword>
<evidence type="ECO:0000256" key="1">
    <source>
        <dbReference type="ARBA" id="ARBA00004196"/>
    </source>
</evidence>
<evidence type="ECO:0000313" key="8">
    <source>
        <dbReference type="Proteomes" id="UP000218965"/>
    </source>
</evidence>
<dbReference type="InterPro" id="IPR051313">
    <property type="entry name" value="Bact_iron-sidero_bind"/>
</dbReference>
<evidence type="ECO:0000256" key="5">
    <source>
        <dbReference type="SAM" id="SignalP"/>
    </source>
</evidence>